<reference evidence="1 2" key="1">
    <citation type="submission" date="2012-05" db="EMBL/GenBank/DDBJ databases">
        <title>Recombination and specialization in a pathogen metapopulation.</title>
        <authorList>
            <person name="Gardiner A."/>
            <person name="Kemen E."/>
            <person name="Schultz-Larsen T."/>
            <person name="MacLean D."/>
            <person name="Van Oosterhout C."/>
            <person name="Jones J.D.G."/>
        </authorList>
    </citation>
    <scope>NUCLEOTIDE SEQUENCE [LARGE SCALE GENOMIC DNA]</scope>
    <source>
        <strain evidence="1 2">Ac Nc2</strain>
    </source>
</reference>
<comment type="caution">
    <text evidence="1">The sequence shown here is derived from an EMBL/GenBank/DDBJ whole genome shotgun (WGS) entry which is preliminary data.</text>
</comment>
<name>A0A024GKN4_9STRA</name>
<proteinExistence type="predicted"/>
<protein>
    <submittedName>
        <fullName evidence="1">Uncharacterized protein</fullName>
    </submittedName>
</protein>
<evidence type="ECO:0000313" key="1">
    <source>
        <dbReference type="EMBL" id="CCI47406.1"/>
    </source>
</evidence>
<accession>A0A024GKN4</accession>
<dbReference type="InParanoid" id="A0A024GKN4"/>
<dbReference type="AlphaFoldDB" id="A0A024GKN4"/>
<organism evidence="1 2">
    <name type="scientific">Albugo candida</name>
    <dbReference type="NCBI Taxonomy" id="65357"/>
    <lineage>
        <taxon>Eukaryota</taxon>
        <taxon>Sar</taxon>
        <taxon>Stramenopiles</taxon>
        <taxon>Oomycota</taxon>
        <taxon>Peronosporomycetes</taxon>
        <taxon>Albuginales</taxon>
        <taxon>Albuginaceae</taxon>
        <taxon>Albugo</taxon>
    </lineage>
</organism>
<dbReference type="Proteomes" id="UP000053237">
    <property type="component" value="Unassembled WGS sequence"/>
</dbReference>
<dbReference type="EMBL" id="CAIX01000169">
    <property type="protein sequence ID" value="CCI47406.1"/>
    <property type="molecule type" value="Genomic_DNA"/>
</dbReference>
<gene>
    <name evidence="1" type="ORF">BN9_084130</name>
</gene>
<sequence>MKLHYTQIQLVMQLVIMSYADKCPFQEPIKCTNDKFKASKHAQEYDIRMGSNYATKYFCVPHEGYTLPRELDLSPHGIGKNCETFQYHFQYDKLTLEKVTSKKKLTSTPEKMAAKQGHFEVPHISATWELSLTAYLSHRQHESRTVFDFGDKNFGIDILYIDTLHFSNSNIVKFCASESQHISLNMGKDYKTSDKWVIGSKALDQYEFKFRKTRAGKNEKFHIQYKSITEEIIPLTNSEVPSSRRKRNTSIMPDQA</sequence>
<keyword evidence="2" id="KW-1185">Reference proteome</keyword>
<evidence type="ECO:0000313" key="2">
    <source>
        <dbReference type="Proteomes" id="UP000053237"/>
    </source>
</evidence>